<evidence type="ECO:0000256" key="7">
    <source>
        <dbReference type="RuleBase" id="RU363032"/>
    </source>
</evidence>
<dbReference type="GO" id="GO:0005886">
    <property type="term" value="C:plasma membrane"/>
    <property type="evidence" value="ECO:0007669"/>
    <property type="project" value="UniProtKB-SubCell"/>
</dbReference>
<name>A0A0F0GDT7_LENAE</name>
<dbReference type="Pfam" id="PF00528">
    <property type="entry name" value="BPD_transp_1"/>
    <property type="match status" value="1"/>
</dbReference>
<dbReference type="CDD" id="cd06261">
    <property type="entry name" value="TM_PBP2"/>
    <property type="match status" value="1"/>
</dbReference>
<keyword evidence="2 7" id="KW-0813">Transport</keyword>
<dbReference type="EMBL" id="JYJG01000404">
    <property type="protein sequence ID" value="KJK39483.1"/>
    <property type="molecule type" value="Genomic_DNA"/>
</dbReference>
<evidence type="ECO:0000256" key="3">
    <source>
        <dbReference type="ARBA" id="ARBA00022475"/>
    </source>
</evidence>
<dbReference type="SUPFAM" id="SSF161098">
    <property type="entry name" value="MetI-like"/>
    <property type="match status" value="1"/>
</dbReference>
<evidence type="ECO:0000256" key="4">
    <source>
        <dbReference type="ARBA" id="ARBA00022692"/>
    </source>
</evidence>
<dbReference type="PATRIC" id="fig|68170.10.peg.1079"/>
<dbReference type="InterPro" id="IPR035906">
    <property type="entry name" value="MetI-like_sf"/>
</dbReference>
<comment type="subcellular location">
    <subcellularLocation>
        <location evidence="1 7">Cell membrane</location>
        <topology evidence="1 7">Multi-pass membrane protein</topology>
    </subcellularLocation>
</comment>
<dbReference type="PANTHER" id="PTHR43744:SF3">
    <property type="entry name" value="LACTOSE TRANSPORT SYSTEM PERMEASE PROTEIN LACG"/>
    <property type="match status" value="1"/>
</dbReference>
<comment type="caution">
    <text evidence="9">The sequence shown here is derived from an EMBL/GenBank/DDBJ whole genome shotgun (WGS) entry which is preliminary data.</text>
</comment>
<protein>
    <submittedName>
        <fullName evidence="9">ABC transporter permease</fullName>
    </submittedName>
</protein>
<feature type="transmembrane region" description="Helical" evidence="7">
    <location>
        <begin position="239"/>
        <end position="258"/>
    </location>
</feature>
<feature type="transmembrane region" description="Helical" evidence="7">
    <location>
        <begin position="73"/>
        <end position="95"/>
    </location>
</feature>
<dbReference type="GO" id="GO:0055085">
    <property type="term" value="P:transmembrane transport"/>
    <property type="evidence" value="ECO:0007669"/>
    <property type="project" value="InterPro"/>
</dbReference>
<keyword evidence="4 7" id="KW-0812">Transmembrane</keyword>
<dbReference type="Proteomes" id="UP000033393">
    <property type="component" value="Unassembled WGS sequence"/>
</dbReference>
<dbReference type="STRING" id="68170.GCA_000974445_06467"/>
<feature type="transmembrane region" description="Helical" evidence="7">
    <location>
        <begin position="107"/>
        <end position="128"/>
    </location>
</feature>
<evidence type="ECO:0000256" key="1">
    <source>
        <dbReference type="ARBA" id="ARBA00004651"/>
    </source>
</evidence>
<proteinExistence type="inferred from homology"/>
<dbReference type="Gene3D" id="1.10.3720.10">
    <property type="entry name" value="MetI-like"/>
    <property type="match status" value="1"/>
</dbReference>
<evidence type="ECO:0000256" key="2">
    <source>
        <dbReference type="ARBA" id="ARBA00022448"/>
    </source>
</evidence>
<accession>A0A0F0GDT7</accession>
<sequence length="273" mass="29652">MKRAHVYLALRYLGLLSILAISIGPFLWQFMTSIKGPNEDVFVPDFIPDDPTFSNYAAVADVVPVWSFALNSLGVASVNVITNCLGAAMAGYALARLKFKGRRFAAVIFASSILVPFEAILISLFLVMRGLNLTNTLTGVVLPGSIAALNVLLLRNAFLALPAEVEEAAVIDGANAWQRFSRLGLPSVKGTLVVVALFSFMFSWDDFLWPLVVLSDQEKYTLTIGLAYLQGTFVQNQRLVAAGTIIAVLPLILLFLLLQKHFFRGVGEGAIKG</sequence>
<dbReference type="InterPro" id="IPR000515">
    <property type="entry name" value="MetI-like"/>
</dbReference>
<evidence type="ECO:0000313" key="10">
    <source>
        <dbReference type="Proteomes" id="UP000033393"/>
    </source>
</evidence>
<dbReference type="eggNOG" id="COG0395">
    <property type="taxonomic scope" value="Bacteria"/>
</dbReference>
<reference evidence="9 10" key="1">
    <citation type="submission" date="2015-02" db="EMBL/GenBank/DDBJ databases">
        <authorList>
            <person name="Ju K.-S."/>
            <person name="Doroghazi J.R."/>
            <person name="Metcalf W."/>
        </authorList>
    </citation>
    <scope>NUCLEOTIDE SEQUENCE [LARGE SCALE GENOMIC DNA]</scope>
    <source>
        <strain evidence="9 10">NRRL B-16140</strain>
    </source>
</reference>
<dbReference type="RefSeq" id="WP_045317160.1">
    <property type="nucleotide sequence ID" value="NZ_JYJG01000404.1"/>
</dbReference>
<gene>
    <name evidence="9" type="ORF">UK23_40780</name>
</gene>
<feature type="transmembrane region" description="Helical" evidence="7">
    <location>
        <begin position="183"/>
        <end position="204"/>
    </location>
</feature>
<dbReference type="PANTHER" id="PTHR43744">
    <property type="entry name" value="ABC TRANSPORTER PERMEASE PROTEIN MG189-RELATED-RELATED"/>
    <property type="match status" value="1"/>
</dbReference>
<keyword evidence="3" id="KW-1003">Cell membrane</keyword>
<evidence type="ECO:0000259" key="8">
    <source>
        <dbReference type="PROSITE" id="PS50928"/>
    </source>
</evidence>
<keyword evidence="10" id="KW-1185">Reference proteome</keyword>
<feature type="domain" description="ABC transmembrane type-1" evidence="8">
    <location>
        <begin position="69"/>
        <end position="258"/>
    </location>
</feature>
<evidence type="ECO:0000256" key="6">
    <source>
        <dbReference type="ARBA" id="ARBA00023136"/>
    </source>
</evidence>
<evidence type="ECO:0000256" key="5">
    <source>
        <dbReference type="ARBA" id="ARBA00022989"/>
    </source>
</evidence>
<comment type="similarity">
    <text evidence="7">Belongs to the binding-protein-dependent transport system permease family.</text>
</comment>
<organism evidence="9 10">
    <name type="scientific">Lentzea aerocolonigenes</name>
    <name type="common">Lechevalieria aerocolonigenes</name>
    <name type="synonym">Saccharothrix aerocolonigenes</name>
    <dbReference type="NCBI Taxonomy" id="68170"/>
    <lineage>
        <taxon>Bacteria</taxon>
        <taxon>Bacillati</taxon>
        <taxon>Actinomycetota</taxon>
        <taxon>Actinomycetes</taxon>
        <taxon>Pseudonocardiales</taxon>
        <taxon>Pseudonocardiaceae</taxon>
        <taxon>Lentzea</taxon>
    </lineage>
</organism>
<dbReference type="PROSITE" id="PS50928">
    <property type="entry name" value="ABC_TM1"/>
    <property type="match status" value="1"/>
</dbReference>
<feature type="transmembrane region" description="Helical" evidence="7">
    <location>
        <begin position="140"/>
        <end position="162"/>
    </location>
</feature>
<keyword evidence="5 7" id="KW-1133">Transmembrane helix</keyword>
<keyword evidence="6 7" id="KW-0472">Membrane</keyword>
<evidence type="ECO:0000313" key="9">
    <source>
        <dbReference type="EMBL" id="KJK39483.1"/>
    </source>
</evidence>
<dbReference type="AlphaFoldDB" id="A0A0F0GDT7"/>
<feature type="transmembrane region" description="Helical" evidence="7">
    <location>
        <begin position="12"/>
        <end position="31"/>
    </location>
</feature>